<organism evidence="2 3">
    <name type="scientific">Lentinus brumalis</name>
    <dbReference type="NCBI Taxonomy" id="2498619"/>
    <lineage>
        <taxon>Eukaryota</taxon>
        <taxon>Fungi</taxon>
        <taxon>Dikarya</taxon>
        <taxon>Basidiomycota</taxon>
        <taxon>Agaricomycotina</taxon>
        <taxon>Agaricomycetes</taxon>
        <taxon>Polyporales</taxon>
        <taxon>Polyporaceae</taxon>
        <taxon>Lentinus</taxon>
    </lineage>
</organism>
<proteinExistence type="predicted"/>
<reference evidence="2 3" key="1">
    <citation type="journal article" date="2018" name="Biotechnol. Biofuels">
        <title>Integrative visual omics of the white-rot fungus Polyporus brumalis exposes the biotechnological potential of its oxidative enzymes for delignifying raw plant biomass.</title>
        <authorList>
            <person name="Miyauchi S."/>
            <person name="Rancon A."/>
            <person name="Drula E."/>
            <person name="Hage H."/>
            <person name="Chaduli D."/>
            <person name="Favel A."/>
            <person name="Grisel S."/>
            <person name="Henrissat B."/>
            <person name="Herpoel-Gimbert I."/>
            <person name="Ruiz-Duenas F.J."/>
            <person name="Chevret D."/>
            <person name="Hainaut M."/>
            <person name="Lin J."/>
            <person name="Wang M."/>
            <person name="Pangilinan J."/>
            <person name="Lipzen A."/>
            <person name="Lesage-Meessen L."/>
            <person name="Navarro D."/>
            <person name="Riley R."/>
            <person name="Grigoriev I.V."/>
            <person name="Zhou S."/>
            <person name="Raouche S."/>
            <person name="Rosso M.N."/>
        </authorList>
    </citation>
    <scope>NUCLEOTIDE SEQUENCE [LARGE SCALE GENOMIC DNA]</scope>
    <source>
        <strain evidence="2 3">BRFM 1820</strain>
    </source>
</reference>
<dbReference type="AlphaFoldDB" id="A0A371CMG2"/>
<sequence>MYASVYCRRTVRNTPVSNIDLLGAQRISGSQRTLQGRGSRASARPASKAKPNSISSDPNGGSNRAQSVATTRGFRSRPESRYVASSARGRVPVVLMERHRENGTLSAHLSARWKRSEHGAPQPQCAQHREAEMAMGPNSRRPSTTLHSTCTEFVAWLASSLAVFASRVVERYPTRSRSPFVCRERAGMSIAHFVMILSNDLSVCVAIQDGLRARTAGAESGTSPGLQENRAHGDLAVTTPGRGYAIQRAEEILAASLPSVAVDSRRSLERASVRRTASILDLEHVLSLRFA</sequence>
<dbReference type="EMBL" id="KZ857511">
    <property type="protein sequence ID" value="RDX41473.1"/>
    <property type="molecule type" value="Genomic_DNA"/>
</dbReference>
<accession>A0A371CMG2</accession>
<evidence type="ECO:0000313" key="2">
    <source>
        <dbReference type="EMBL" id="RDX41473.1"/>
    </source>
</evidence>
<feature type="compositionally biased region" description="Low complexity" evidence="1">
    <location>
        <begin position="36"/>
        <end position="51"/>
    </location>
</feature>
<gene>
    <name evidence="2" type="ORF">OH76DRAFT_216118</name>
</gene>
<keyword evidence="3" id="KW-1185">Reference proteome</keyword>
<feature type="region of interest" description="Disordered" evidence="1">
    <location>
        <begin position="29"/>
        <end position="83"/>
    </location>
</feature>
<evidence type="ECO:0000256" key="1">
    <source>
        <dbReference type="SAM" id="MobiDB-lite"/>
    </source>
</evidence>
<dbReference type="Proteomes" id="UP000256964">
    <property type="component" value="Unassembled WGS sequence"/>
</dbReference>
<name>A0A371CMG2_9APHY</name>
<protein>
    <submittedName>
        <fullName evidence="2">Uncharacterized protein</fullName>
    </submittedName>
</protein>
<feature type="compositionally biased region" description="Polar residues" evidence="1">
    <location>
        <begin position="52"/>
        <end position="70"/>
    </location>
</feature>
<evidence type="ECO:0000313" key="3">
    <source>
        <dbReference type="Proteomes" id="UP000256964"/>
    </source>
</evidence>